<proteinExistence type="predicted"/>
<reference evidence="1" key="1">
    <citation type="submission" date="2015-04" db="UniProtKB">
        <authorList>
            <consortium name="EnsemblPlants"/>
        </authorList>
    </citation>
    <scope>IDENTIFICATION</scope>
</reference>
<protein>
    <submittedName>
        <fullName evidence="1">Uncharacterized protein</fullName>
    </submittedName>
</protein>
<dbReference type="Gramene" id="OMERI03G33000.1">
    <property type="protein sequence ID" value="OMERI03G33000.1"/>
    <property type="gene ID" value="OMERI03G33000"/>
</dbReference>
<evidence type="ECO:0000313" key="2">
    <source>
        <dbReference type="Proteomes" id="UP000008021"/>
    </source>
</evidence>
<evidence type="ECO:0000313" key="1">
    <source>
        <dbReference type="EnsemblPlants" id="OMERI03G33000.1"/>
    </source>
</evidence>
<organism evidence="1">
    <name type="scientific">Oryza meridionalis</name>
    <dbReference type="NCBI Taxonomy" id="40149"/>
    <lineage>
        <taxon>Eukaryota</taxon>
        <taxon>Viridiplantae</taxon>
        <taxon>Streptophyta</taxon>
        <taxon>Embryophyta</taxon>
        <taxon>Tracheophyta</taxon>
        <taxon>Spermatophyta</taxon>
        <taxon>Magnoliopsida</taxon>
        <taxon>Liliopsida</taxon>
        <taxon>Poales</taxon>
        <taxon>Poaceae</taxon>
        <taxon>BOP clade</taxon>
        <taxon>Oryzoideae</taxon>
        <taxon>Oryzeae</taxon>
        <taxon>Oryzinae</taxon>
        <taxon>Oryza</taxon>
    </lineage>
</organism>
<accession>A0A0E0D7J1</accession>
<dbReference type="EnsemblPlants" id="OMERI03G33000.1">
    <property type="protein sequence ID" value="OMERI03G33000.1"/>
    <property type="gene ID" value="OMERI03G33000"/>
</dbReference>
<sequence>MVALELASPCYAALARRPRRSGVCRGVVAPGRAEAGAPLVLVLGLGVTVVPAAAYHFAPPGWTPAACVDLQQPLAMAAAAALRFATAVLHNHSQHNRSPPISPNASKIRVIKMNFK</sequence>
<dbReference type="AlphaFoldDB" id="A0A0E0D7J1"/>
<dbReference type="HOGENOM" id="CLU_2100807_0_0_1"/>
<keyword evidence="2" id="KW-1185">Reference proteome</keyword>
<name>A0A0E0D7J1_9ORYZ</name>
<reference evidence="1" key="2">
    <citation type="submission" date="2018-05" db="EMBL/GenBank/DDBJ databases">
        <title>OmerRS3 (Oryza meridionalis Reference Sequence Version 3).</title>
        <authorList>
            <person name="Zhang J."/>
            <person name="Kudrna D."/>
            <person name="Lee S."/>
            <person name="Talag J."/>
            <person name="Welchert J."/>
            <person name="Wing R.A."/>
        </authorList>
    </citation>
    <scope>NUCLEOTIDE SEQUENCE [LARGE SCALE GENOMIC DNA]</scope>
    <source>
        <strain evidence="1">cv. OR44</strain>
    </source>
</reference>
<dbReference type="Proteomes" id="UP000008021">
    <property type="component" value="Chromosome 3"/>
</dbReference>